<keyword evidence="4" id="KW-1185">Reference proteome</keyword>
<comment type="caution">
    <text evidence="3">The sequence shown here is derived from an EMBL/GenBank/DDBJ whole genome shotgun (WGS) entry which is preliminary data.</text>
</comment>
<protein>
    <submittedName>
        <fullName evidence="3">Putative membrane protein</fullName>
    </submittedName>
</protein>
<dbReference type="RefSeq" id="WP_185043164.1">
    <property type="nucleotide sequence ID" value="NZ_BAABFG010000005.1"/>
</dbReference>
<keyword evidence="1" id="KW-0472">Membrane</keyword>
<evidence type="ECO:0000313" key="4">
    <source>
        <dbReference type="Proteomes" id="UP000546162"/>
    </source>
</evidence>
<dbReference type="CDD" id="cd11586">
    <property type="entry name" value="VbhA_like"/>
    <property type="match status" value="1"/>
</dbReference>
<accession>A0A7W7H2M2</accession>
<dbReference type="Proteomes" id="UP000546162">
    <property type="component" value="Unassembled WGS sequence"/>
</dbReference>
<gene>
    <name evidence="3" type="ORF">BJY16_006315</name>
</gene>
<organism evidence="3 4">
    <name type="scientific">Actinoplanes octamycinicus</name>
    <dbReference type="NCBI Taxonomy" id="135948"/>
    <lineage>
        <taxon>Bacteria</taxon>
        <taxon>Bacillati</taxon>
        <taxon>Actinomycetota</taxon>
        <taxon>Actinomycetes</taxon>
        <taxon>Micromonosporales</taxon>
        <taxon>Micromonosporaceae</taxon>
        <taxon>Actinoplanes</taxon>
    </lineage>
</organism>
<keyword evidence="1" id="KW-0812">Transmembrane</keyword>
<dbReference type="EMBL" id="JACHNB010000001">
    <property type="protein sequence ID" value="MBB4742856.1"/>
    <property type="molecule type" value="Genomic_DNA"/>
</dbReference>
<dbReference type="InterPro" id="IPR018649">
    <property type="entry name" value="SHOCT"/>
</dbReference>
<dbReference type="Pfam" id="PF09851">
    <property type="entry name" value="SHOCT"/>
    <property type="match status" value="1"/>
</dbReference>
<evidence type="ECO:0000313" key="3">
    <source>
        <dbReference type="EMBL" id="MBB4742856.1"/>
    </source>
</evidence>
<name>A0A7W7H2M2_9ACTN</name>
<dbReference type="InterPro" id="IPR033788">
    <property type="entry name" value="VbhA-like"/>
</dbReference>
<evidence type="ECO:0000259" key="2">
    <source>
        <dbReference type="Pfam" id="PF09851"/>
    </source>
</evidence>
<feature type="domain" description="SHOCT" evidence="2">
    <location>
        <begin position="46"/>
        <end position="71"/>
    </location>
</feature>
<proteinExistence type="predicted"/>
<dbReference type="AlphaFoldDB" id="A0A7W7H2M2"/>
<keyword evidence="1" id="KW-1133">Transmembrane helix</keyword>
<reference evidence="3 4" key="1">
    <citation type="submission" date="2020-08" db="EMBL/GenBank/DDBJ databases">
        <title>Sequencing the genomes of 1000 actinobacteria strains.</title>
        <authorList>
            <person name="Klenk H.-P."/>
        </authorList>
    </citation>
    <scope>NUCLEOTIDE SEQUENCE [LARGE SCALE GENOMIC DNA]</scope>
    <source>
        <strain evidence="3 4">DSM 45809</strain>
    </source>
</reference>
<evidence type="ECO:0000256" key="1">
    <source>
        <dbReference type="SAM" id="Phobius"/>
    </source>
</evidence>
<sequence>MMYGYPHFMNTTGSAWSLILVMLLLTIAVVGAVAWWPQRREGESSAEKTLADRYARGDIDTEEYEQRMRTLHAVHH</sequence>
<feature type="transmembrane region" description="Helical" evidence="1">
    <location>
        <begin position="15"/>
        <end position="36"/>
    </location>
</feature>